<organism evidence="3 4">
    <name type="scientific">Ictalurus punctatus</name>
    <name type="common">Channel catfish</name>
    <name type="synonym">Silurus punctatus</name>
    <dbReference type="NCBI Taxonomy" id="7998"/>
    <lineage>
        <taxon>Eukaryota</taxon>
        <taxon>Metazoa</taxon>
        <taxon>Chordata</taxon>
        <taxon>Craniata</taxon>
        <taxon>Vertebrata</taxon>
        <taxon>Euteleostomi</taxon>
        <taxon>Actinopterygii</taxon>
        <taxon>Neopterygii</taxon>
        <taxon>Teleostei</taxon>
        <taxon>Ostariophysi</taxon>
        <taxon>Siluriformes</taxon>
        <taxon>Ictaluridae</taxon>
        <taxon>Ictalurus</taxon>
    </lineage>
</organism>
<feature type="domain" description="C-type lectin" evidence="2">
    <location>
        <begin position="49"/>
        <end position="164"/>
    </location>
</feature>
<protein>
    <submittedName>
        <fullName evidence="4">C-type lectin domain family 20 member A</fullName>
    </submittedName>
</protein>
<evidence type="ECO:0000313" key="4">
    <source>
        <dbReference type="RefSeq" id="XP_017310747.2"/>
    </source>
</evidence>
<dbReference type="OMA" id="KENDHAK"/>
<dbReference type="InterPro" id="IPR001304">
    <property type="entry name" value="C-type_lectin-like"/>
</dbReference>
<keyword evidence="3" id="KW-1185">Reference proteome</keyword>
<dbReference type="InterPro" id="IPR016187">
    <property type="entry name" value="CTDL_fold"/>
</dbReference>
<accession>A0A2D0PXJ1</accession>
<dbReference type="Proteomes" id="UP000221080">
    <property type="component" value="Chromosome 24"/>
</dbReference>
<dbReference type="Gene3D" id="3.10.100.10">
    <property type="entry name" value="Mannose-Binding Protein A, subunit A"/>
    <property type="match status" value="2"/>
</dbReference>
<dbReference type="PANTHER" id="PTHR45784:SF3">
    <property type="entry name" value="C-TYPE LECTIN DOMAIN FAMILY 4 MEMBER K-LIKE-RELATED"/>
    <property type="match status" value="1"/>
</dbReference>
<dbReference type="PROSITE" id="PS50041">
    <property type="entry name" value="C_TYPE_LECTIN_2"/>
    <property type="match status" value="2"/>
</dbReference>
<dbReference type="OrthoDB" id="6369810at2759"/>
<dbReference type="SMART" id="SM00034">
    <property type="entry name" value="CLECT"/>
    <property type="match status" value="2"/>
</dbReference>
<dbReference type="AlphaFoldDB" id="A0A2D0PXJ1"/>
<dbReference type="GeneID" id="108257459"/>
<evidence type="ECO:0000256" key="1">
    <source>
        <dbReference type="ARBA" id="ARBA00023157"/>
    </source>
</evidence>
<keyword evidence="1" id="KW-1015">Disulfide bond</keyword>
<name>A0A2D0PXJ1_ICTPU</name>
<evidence type="ECO:0000313" key="3">
    <source>
        <dbReference type="Proteomes" id="UP000221080"/>
    </source>
</evidence>
<feature type="domain" description="C-type lectin" evidence="2">
    <location>
        <begin position="169"/>
        <end position="275"/>
    </location>
</feature>
<dbReference type="PROSITE" id="PS00615">
    <property type="entry name" value="C_TYPE_LECTIN_1"/>
    <property type="match status" value="1"/>
</dbReference>
<proteinExistence type="predicted"/>
<evidence type="ECO:0000259" key="2">
    <source>
        <dbReference type="PROSITE" id="PS50041"/>
    </source>
</evidence>
<dbReference type="KEGG" id="ipu:108257459"/>
<dbReference type="RefSeq" id="XP_017310747.2">
    <property type="nucleotide sequence ID" value="XM_017455258.3"/>
</dbReference>
<dbReference type="Pfam" id="PF00059">
    <property type="entry name" value="Lectin_C"/>
    <property type="match status" value="2"/>
</dbReference>
<dbReference type="InterPro" id="IPR018378">
    <property type="entry name" value="C-type_lectin_CS"/>
</dbReference>
<dbReference type="PANTHER" id="PTHR45784">
    <property type="entry name" value="C-TYPE LECTIN DOMAIN FAMILY 20 MEMBER A-RELATED"/>
    <property type="match status" value="1"/>
</dbReference>
<sequence length="370" mass="42390">MPLKDTVICESYNTDTLPPSHFSEFTNTSSVMEQHLFLFLFFTGVLHLVLSRTYYLIQEGKTWSDAQAYCRTTYTDLAIIRSTEDMTQFQNEAQAQLFSSSAWIGLYLNINSWRWSFGDEILGSMTQWASDDPNNNGGVQECAIIDMYSWNDRDCTEQWPFVCFDETKTGADRYIYISTEMTWSDAQSYCRATYTDLASARDATENSIIQGLTFDYTWFGLFRDSWKWTDQTNFSTISWVYGEPDNYLGDENCGYIDNGEAADAQCSDILPFFCYSDLVIPTQQTTAVTVPSTQAVTDPTVMAVNNKKQQIMRVKVQSNQDVNDPAVKAAILEEITQKLESHGMAETITVKWREQPDGKVFHKEKEKEEF</sequence>
<reference evidence="4" key="2">
    <citation type="submission" date="2025-08" db="UniProtKB">
        <authorList>
            <consortium name="RefSeq"/>
        </authorList>
    </citation>
    <scope>IDENTIFICATION</scope>
    <source>
        <tissue evidence="4">Blood</tissue>
    </source>
</reference>
<reference evidence="3" key="1">
    <citation type="journal article" date="2016" name="Nat. Commun.">
        <title>The channel catfish genome sequence provides insights into the evolution of scale formation in teleosts.</title>
        <authorList>
            <person name="Liu Z."/>
            <person name="Liu S."/>
            <person name="Yao J."/>
            <person name="Bao L."/>
            <person name="Zhang J."/>
            <person name="Li Y."/>
            <person name="Jiang C."/>
            <person name="Sun L."/>
            <person name="Wang R."/>
            <person name="Zhang Y."/>
            <person name="Zhou T."/>
            <person name="Zeng Q."/>
            <person name="Fu Q."/>
            <person name="Gao S."/>
            <person name="Li N."/>
            <person name="Koren S."/>
            <person name="Jiang Y."/>
            <person name="Zimin A."/>
            <person name="Xu P."/>
            <person name="Phillippy A.M."/>
            <person name="Geng X."/>
            <person name="Song L."/>
            <person name="Sun F."/>
            <person name="Li C."/>
            <person name="Wang X."/>
            <person name="Chen A."/>
            <person name="Jin Y."/>
            <person name="Yuan Z."/>
            <person name="Yang Y."/>
            <person name="Tan S."/>
            <person name="Peatman E."/>
            <person name="Lu J."/>
            <person name="Qin Z."/>
            <person name="Dunham R."/>
            <person name="Li Z."/>
            <person name="Sonstegard T."/>
            <person name="Feng J."/>
            <person name="Danzmann R.G."/>
            <person name="Schroeder S."/>
            <person name="Scheffler B."/>
            <person name="Duke M.V."/>
            <person name="Ballard L."/>
            <person name="Kucuktas H."/>
            <person name="Kaltenboeck L."/>
            <person name="Liu H."/>
            <person name="Armbruster J."/>
            <person name="Xie Y."/>
            <person name="Kirby M.L."/>
            <person name="Tian Y."/>
            <person name="Flanagan M.E."/>
            <person name="Mu W."/>
            <person name="Waldbieser G.C."/>
        </authorList>
    </citation>
    <scope>NUCLEOTIDE SEQUENCE [LARGE SCALE GENOMIC DNA]</scope>
    <source>
        <strain evidence="3">SDA103</strain>
    </source>
</reference>
<dbReference type="SUPFAM" id="SSF56436">
    <property type="entry name" value="C-type lectin-like"/>
    <property type="match status" value="2"/>
</dbReference>
<gene>
    <name evidence="4" type="primary">LOC108257459</name>
</gene>
<dbReference type="InterPro" id="IPR016186">
    <property type="entry name" value="C-type_lectin-like/link_sf"/>
</dbReference>